<evidence type="ECO:0000313" key="17">
    <source>
        <dbReference type="EMBL" id="ORX67530.1"/>
    </source>
</evidence>
<comment type="caution">
    <text evidence="17">The sequence shown here is derived from an EMBL/GenBank/DDBJ whole genome shotgun (WGS) entry which is preliminary data.</text>
</comment>
<gene>
    <name evidence="11" type="primary">NAT10</name>
    <name evidence="17" type="ORF">DL89DRAFT_324298</name>
</gene>
<feature type="binding site" evidence="11">
    <location>
        <begin position="622"/>
        <end position="624"/>
    </location>
    <ligand>
        <name>acetyl-CoA</name>
        <dbReference type="ChEBI" id="CHEBI:57288"/>
    </ligand>
</feature>
<dbReference type="Gene3D" id="3.40.630.30">
    <property type="match status" value="1"/>
</dbReference>
<dbReference type="Pfam" id="PF05127">
    <property type="entry name" value="NAT10_TcmA_helicase"/>
    <property type="match status" value="1"/>
</dbReference>
<comment type="catalytic activity">
    <reaction evidence="11">
        <text>a cytidine in tRNA + acetyl-CoA + ATP + H2O = an N(4)-acetylcytidine in tRNA + ADP + phosphate + CoA + H(+)</text>
        <dbReference type="Rhea" id="RHEA:53876"/>
        <dbReference type="Rhea" id="RHEA-COMP:13670"/>
        <dbReference type="Rhea" id="RHEA-COMP:13671"/>
        <dbReference type="ChEBI" id="CHEBI:15377"/>
        <dbReference type="ChEBI" id="CHEBI:15378"/>
        <dbReference type="ChEBI" id="CHEBI:30616"/>
        <dbReference type="ChEBI" id="CHEBI:43474"/>
        <dbReference type="ChEBI" id="CHEBI:57287"/>
        <dbReference type="ChEBI" id="CHEBI:57288"/>
        <dbReference type="ChEBI" id="CHEBI:74900"/>
        <dbReference type="ChEBI" id="CHEBI:82748"/>
        <dbReference type="ChEBI" id="CHEBI:456216"/>
    </reaction>
</comment>
<keyword evidence="2 11" id="KW-0698">rRNA processing</keyword>
<dbReference type="GO" id="GO:0051392">
    <property type="term" value="F:tRNA cytidine N4-acetyltransferase activity"/>
    <property type="evidence" value="ECO:0007669"/>
    <property type="project" value="RHEA"/>
</dbReference>
<dbReference type="AlphaFoldDB" id="A0A1Y1W1X4"/>
<comment type="similarity">
    <text evidence="11">Belongs to the RNA cytidine acetyltransferase family. NAT10 subfamily.</text>
</comment>
<feature type="binding site" evidence="11">
    <location>
        <position position="463"/>
    </location>
    <ligand>
        <name>ATP</name>
        <dbReference type="ChEBI" id="CHEBI:30616"/>
    </ligand>
</feature>
<comment type="catalytic activity">
    <reaction evidence="9 11">
        <text>a cytidine in 18S rRNA + acetyl-CoA + ATP + H2O = an N(4)-acetylcytidine in 18S rRNA + ADP + phosphate + CoA + H(+)</text>
        <dbReference type="Rhea" id="RHEA:51424"/>
        <dbReference type="Rhea" id="RHEA-COMP:13575"/>
        <dbReference type="Rhea" id="RHEA-COMP:13576"/>
        <dbReference type="ChEBI" id="CHEBI:15377"/>
        <dbReference type="ChEBI" id="CHEBI:15378"/>
        <dbReference type="ChEBI" id="CHEBI:30616"/>
        <dbReference type="ChEBI" id="CHEBI:43474"/>
        <dbReference type="ChEBI" id="CHEBI:57287"/>
        <dbReference type="ChEBI" id="CHEBI:57288"/>
        <dbReference type="ChEBI" id="CHEBI:74900"/>
        <dbReference type="ChEBI" id="CHEBI:82748"/>
        <dbReference type="ChEBI" id="CHEBI:456216"/>
    </reaction>
</comment>
<dbReference type="Pfam" id="PF13718">
    <property type="entry name" value="GNAT_acetyltr_2"/>
    <property type="match status" value="1"/>
</dbReference>
<evidence type="ECO:0000259" key="14">
    <source>
        <dbReference type="Pfam" id="PF08351"/>
    </source>
</evidence>
<evidence type="ECO:0000259" key="15">
    <source>
        <dbReference type="Pfam" id="PF13718"/>
    </source>
</evidence>
<dbReference type="FunFam" id="3.40.50.11040:FF:000002">
    <property type="entry name" value="RNA cytidine acetyltransferase"/>
    <property type="match status" value="1"/>
</dbReference>
<dbReference type="PANTHER" id="PTHR10925:SF5">
    <property type="entry name" value="RNA CYTIDINE ACETYLTRANSFERASE"/>
    <property type="match status" value="1"/>
</dbReference>
<dbReference type="InterPro" id="IPR027417">
    <property type="entry name" value="P-loop_NTPase"/>
</dbReference>
<dbReference type="InterPro" id="IPR013562">
    <property type="entry name" value="TmcA/NAT10_N"/>
</dbReference>
<dbReference type="GO" id="GO:0051391">
    <property type="term" value="P:tRNA acetylation"/>
    <property type="evidence" value="ECO:0007669"/>
    <property type="project" value="UniProtKB-UniRule"/>
</dbReference>
<proteinExistence type="inferred from homology"/>
<feature type="binding site" evidence="11">
    <location>
        <begin position="285"/>
        <end position="294"/>
    </location>
    <ligand>
        <name>ATP</name>
        <dbReference type="ChEBI" id="CHEBI:30616"/>
    </ligand>
</feature>
<evidence type="ECO:0000256" key="5">
    <source>
        <dbReference type="ARBA" id="ARBA00022741"/>
    </source>
</evidence>
<feature type="compositionally biased region" description="Basic residues" evidence="12">
    <location>
        <begin position="1053"/>
        <end position="1070"/>
    </location>
</feature>
<dbReference type="Gene3D" id="3.40.50.11040">
    <property type="match status" value="1"/>
</dbReference>
<feature type="binding site" evidence="11">
    <location>
        <position position="732"/>
    </location>
    <ligand>
        <name>acetyl-CoA</name>
        <dbReference type="ChEBI" id="CHEBI:57288"/>
    </ligand>
</feature>
<keyword evidence="5 11" id="KW-0547">Nucleotide-binding</keyword>
<dbReference type="InterPro" id="IPR027992">
    <property type="entry name" value="tRNA_bind_dom"/>
</dbReference>
<dbReference type="HAMAP" id="MF_03211">
    <property type="entry name" value="RNA_acetyltr_Nat10"/>
    <property type="match status" value="1"/>
</dbReference>
<feature type="compositionally biased region" description="Basic and acidic residues" evidence="12">
    <location>
        <begin position="1029"/>
        <end position="1052"/>
    </location>
</feature>
<reference evidence="17 18" key="1">
    <citation type="submission" date="2016-07" db="EMBL/GenBank/DDBJ databases">
        <title>Pervasive Adenine N6-methylation of Active Genes in Fungi.</title>
        <authorList>
            <consortium name="DOE Joint Genome Institute"/>
            <person name="Mondo S.J."/>
            <person name="Dannebaum R.O."/>
            <person name="Kuo R.C."/>
            <person name="Labutti K."/>
            <person name="Haridas S."/>
            <person name="Kuo A."/>
            <person name="Salamov A."/>
            <person name="Ahrendt S.R."/>
            <person name="Lipzen A."/>
            <person name="Sullivan W."/>
            <person name="Andreopoulos W.B."/>
            <person name="Clum A."/>
            <person name="Lindquist E."/>
            <person name="Daum C."/>
            <person name="Ramamoorthy G.K."/>
            <person name="Gryganskyi A."/>
            <person name="Culley D."/>
            <person name="Magnuson J.K."/>
            <person name="James T.Y."/>
            <person name="O'Malley M.A."/>
            <person name="Stajich J.E."/>
            <person name="Spatafora J.W."/>
            <person name="Visel A."/>
            <person name="Grigoriev I.V."/>
        </authorList>
    </citation>
    <scope>NUCLEOTIDE SEQUENCE [LARGE SCALE GENOMIC DNA]</scope>
    <source>
        <strain evidence="17 18">ATCC 12442</strain>
    </source>
</reference>
<dbReference type="GO" id="GO:0030686">
    <property type="term" value="C:90S preribosome"/>
    <property type="evidence" value="ECO:0007669"/>
    <property type="project" value="TreeGrafter"/>
</dbReference>
<sequence>MVRKAVDARINTLIKNGVQQNHRSFFVLVGDKGKDQVVNLHWMLSQARVTGRPSVLWCYKKELGFTSHRKKREAKIKRDIKKGIREANSEDPFEMFIALTDIRYTYYKESHKILGNTYGMCVLQDFEALTPNILARTIETVEGGGIVVLLLKSMKSLKQLYTMTMDVHSRYRTEAHGDVVARFNERFILSLADNRSCVVLDDELNVLPISLGKSVKPVAPKKSSVLEPRQQELADLKKSLEDTQPIGALVGKAKTLDQAKAIMTFVDAISEKSLRATVSLTAGRGRGKSAALGIALASAIAYGYSNIFVTSPSPENLKTLFQFVFKGFDALGFEEHTDYDIVQSTNPEFRDAVVRVNVFRKHRQTIQYIQPQDAFTLAQAELVVIDEAAAIPLPLVKKLMGPYLVFMASTINGYEGTGRSLSLKLIQQLREQSRGFVSGASGSGSVSAGGRTLKEVALEEPIRYSMGDATEQWLNKLLCLDATVVPKTLSGCPHPSECELYWVNRDSLFSYHPVSEAFLQRLMGLFVASHYKNSPNDLQLMSDAPAHQVFVLLPPIDPAAATLPEPLCAIQVCLEGEISRQAIMNTLGRGERNDGDLIPWLVSQQYQDEDFAALSGARVVRIATHPDYASMGYGGRALEQLRDFYEGKFHSLQEPDAEGIRSSLADSEEGGLRRITDSELDQADLRKDAVGVRDAKALPALFMRLAEKKPTRLHWLGVSYGLTAGLHKFWKRAGYAPVYMRQTSNELTGEYTCVMLNELATDGLAVRAKQDWLDAFARDFHRRFATLLSYSFKDFTVVLAMSILDAARAGRSAQSLQADASVQFTRDDLERDFSGYDLKRLESYANNMLDYHVILDLLPTIAQRYFGARYGSGVSLSGVQACILLGIGLQHKSVDAVEKELNLPSRQILALFTKILRKFSNFYRDLETKAIEDEFDQEHGEEKRGAKRSLTDDAAWDPTKQTLAEELDEAGREVSEEFKEKQRELIDAMDMSQYAIGGEDKDWEAAEGQIRKAANSGSVQTVVSVKNMESSKRARTEKKVAAGLAKSEEAHQRKAAARKPTKVSKKTKRT</sequence>
<evidence type="ECO:0000256" key="12">
    <source>
        <dbReference type="SAM" id="MobiDB-lite"/>
    </source>
</evidence>
<feature type="domain" description="Possible tRNA binding" evidence="16">
    <location>
        <begin position="772"/>
        <end position="1007"/>
    </location>
</feature>
<comment type="subunit">
    <text evidence="11">Interacts with TAN1.</text>
</comment>
<keyword evidence="4 11" id="KW-0819">tRNA processing</keyword>
<dbReference type="InterPro" id="IPR000182">
    <property type="entry name" value="GNAT_dom"/>
</dbReference>
<dbReference type="EMBL" id="MCFD01000012">
    <property type="protein sequence ID" value="ORX67530.1"/>
    <property type="molecule type" value="Genomic_DNA"/>
</dbReference>
<keyword evidence="6 11" id="KW-0067">ATP-binding</keyword>
<dbReference type="InterPro" id="IPR033688">
    <property type="entry name" value="NAT10"/>
</dbReference>
<dbReference type="PANTHER" id="PTHR10925">
    <property type="entry name" value="N-ACETYLTRANSFERASE 10"/>
    <property type="match status" value="1"/>
</dbReference>
<feature type="domain" description="TcmA/NAT10 helicase" evidence="13">
    <location>
        <begin position="280"/>
        <end position="481"/>
    </location>
</feature>
<evidence type="ECO:0000256" key="7">
    <source>
        <dbReference type="ARBA" id="ARBA00023242"/>
    </source>
</evidence>
<keyword evidence="8 11" id="KW-0012">Acyltransferase</keyword>
<feature type="region of interest" description="Disordered" evidence="12">
    <location>
        <begin position="1027"/>
        <end position="1070"/>
    </location>
</feature>
<dbReference type="OrthoDB" id="10067491at2759"/>
<evidence type="ECO:0000256" key="1">
    <source>
        <dbReference type="ARBA" id="ARBA00004604"/>
    </source>
</evidence>
<evidence type="ECO:0000256" key="3">
    <source>
        <dbReference type="ARBA" id="ARBA00022679"/>
    </source>
</evidence>
<dbReference type="EC" id="2.3.1.-" evidence="11"/>
<evidence type="ECO:0000256" key="2">
    <source>
        <dbReference type="ARBA" id="ARBA00022552"/>
    </source>
</evidence>
<keyword evidence="7 11" id="KW-0539">Nucleus</keyword>
<dbReference type="GO" id="GO:0005524">
    <property type="term" value="F:ATP binding"/>
    <property type="evidence" value="ECO:0007669"/>
    <property type="project" value="UniProtKB-UniRule"/>
</dbReference>
<feature type="region of interest" description="Disordered" evidence="12">
    <location>
        <begin position="936"/>
        <end position="957"/>
    </location>
</feature>
<dbReference type="FunFam" id="3.40.50.300:FF:002218">
    <property type="entry name" value="tRNA(Met) cytidine acetyltransferase TmcA"/>
    <property type="match status" value="1"/>
</dbReference>
<dbReference type="STRING" id="61395.A0A1Y1W1X4"/>
<dbReference type="GO" id="GO:1904812">
    <property type="term" value="P:rRNA acetylation involved in maturation of SSU-rRNA"/>
    <property type="evidence" value="ECO:0007669"/>
    <property type="project" value="InterPro"/>
</dbReference>
<dbReference type="Proteomes" id="UP000193922">
    <property type="component" value="Unassembled WGS sequence"/>
</dbReference>
<evidence type="ECO:0000259" key="13">
    <source>
        <dbReference type="Pfam" id="PF05127"/>
    </source>
</evidence>
<evidence type="ECO:0000256" key="4">
    <source>
        <dbReference type="ARBA" id="ARBA00022694"/>
    </source>
</evidence>
<dbReference type="Pfam" id="PF08351">
    <property type="entry name" value="TmcA_N"/>
    <property type="match status" value="1"/>
</dbReference>
<dbReference type="Gene3D" id="3.40.50.300">
    <property type="entry name" value="P-loop containing nucleotide triphosphate hydrolases"/>
    <property type="match status" value="1"/>
</dbReference>
<protein>
    <recommendedName>
        <fullName evidence="10 11">RNA cytidine acetyltransferase</fullName>
        <ecNumber evidence="11">2.3.1.-</ecNumber>
    </recommendedName>
    <alternativeName>
        <fullName evidence="11">18S rRNA cytosine acetyltransferase</fullName>
    </alternativeName>
</protein>
<name>A0A1Y1W1X4_9FUNG</name>
<evidence type="ECO:0000259" key="16">
    <source>
        <dbReference type="Pfam" id="PF13725"/>
    </source>
</evidence>
<evidence type="ECO:0000256" key="11">
    <source>
        <dbReference type="HAMAP-Rule" id="MF_03211"/>
    </source>
</evidence>
<comment type="subcellular location">
    <subcellularLocation>
        <location evidence="1 11">Nucleus</location>
        <location evidence="1 11">Nucleolus</location>
    </subcellularLocation>
</comment>
<dbReference type="GO" id="GO:1990883">
    <property type="term" value="F:18S rRNA cytidine N-acetyltransferase activity"/>
    <property type="evidence" value="ECO:0007669"/>
    <property type="project" value="TreeGrafter"/>
</dbReference>
<organism evidence="17 18">
    <name type="scientific">Linderina pennispora</name>
    <dbReference type="NCBI Taxonomy" id="61395"/>
    <lineage>
        <taxon>Eukaryota</taxon>
        <taxon>Fungi</taxon>
        <taxon>Fungi incertae sedis</taxon>
        <taxon>Zoopagomycota</taxon>
        <taxon>Kickxellomycotina</taxon>
        <taxon>Kickxellomycetes</taxon>
        <taxon>Kickxellales</taxon>
        <taxon>Kickxellaceae</taxon>
        <taxon>Linderina</taxon>
    </lineage>
</organism>
<dbReference type="Pfam" id="PF13725">
    <property type="entry name" value="tRNA_bind_2"/>
    <property type="match status" value="1"/>
</dbReference>
<evidence type="ECO:0000256" key="10">
    <source>
        <dbReference type="ARBA" id="ARBA00068357"/>
    </source>
</evidence>
<comment type="function">
    <text evidence="11">RNA cytidine acetyltransferase with specificity toward both 18S rRNA and tRNAs. Catalyzes the formation of N(4)-acetylcytidine (ac4C) in 18S rRNA. Required for early nucleolar cleavages of precursor rRNA at sites A0, A1 and A2 during 18S rRNA synthesis. Catalyzes the formation of ac4C in serine and leucine tRNAs. Requires the tRNA-binding adapter protein TAN1 for full tRNA acetyltransferase activity but not for 18S rRNA acetylation.</text>
</comment>
<dbReference type="InterPro" id="IPR032672">
    <property type="entry name" value="TmcA/NAT10/Kre33"/>
</dbReference>
<evidence type="ECO:0000256" key="6">
    <source>
        <dbReference type="ARBA" id="ARBA00022840"/>
    </source>
</evidence>
<dbReference type="GO" id="GO:0000049">
    <property type="term" value="F:tRNA binding"/>
    <property type="evidence" value="ECO:0007669"/>
    <property type="project" value="TreeGrafter"/>
</dbReference>
<feature type="binding site" evidence="11">
    <location>
        <begin position="629"/>
        <end position="635"/>
    </location>
    <ligand>
        <name>acetyl-CoA</name>
        <dbReference type="ChEBI" id="CHEBI:57288"/>
    </ligand>
</feature>
<feature type="domain" description="TmcA/NAT10 N-terminal" evidence="14">
    <location>
        <begin position="9"/>
        <end position="201"/>
    </location>
</feature>
<accession>A0A1Y1W1X4</accession>
<dbReference type="GO" id="GO:0005730">
    <property type="term" value="C:nucleolus"/>
    <property type="evidence" value="ECO:0007669"/>
    <property type="project" value="UniProtKB-SubCell"/>
</dbReference>
<dbReference type="InterPro" id="IPR007807">
    <property type="entry name" value="TcmA/NAT10_helicase"/>
</dbReference>
<keyword evidence="18" id="KW-1185">Reference proteome</keyword>
<evidence type="ECO:0000256" key="9">
    <source>
        <dbReference type="ARBA" id="ARBA00052133"/>
    </source>
</evidence>
<evidence type="ECO:0000256" key="8">
    <source>
        <dbReference type="ARBA" id="ARBA00023315"/>
    </source>
</evidence>
<feature type="domain" description="N-acetyltransferase" evidence="15">
    <location>
        <begin position="521"/>
        <end position="759"/>
    </location>
</feature>
<evidence type="ECO:0000313" key="18">
    <source>
        <dbReference type="Proteomes" id="UP000193922"/>
    </source>
</evidence>
<keyword evidence="3 11" id="KW-0808">Transferase</keyword>